<evidence type="ECO:0000313" key="4">
    <source>
        <dbReference type="Proteomes" id="UP000095349"/>
    </source>
</evidence>
<feature type="region of interest" description="Disordered" evidence="1">
    <location>
        <begin position="1"/>
        <end position="34"/>
    </location>
</feature>
<dbReference type="GO" id="GO:0004252">
    <property type="term" value="F:serine-type endopeptidase activity"/>
    <property type="evidence" value="ECO:0007669"/>
    <property type="project" value="InterPro"/>
</dbReference>
<dbReference type="EC" id="3.4.21.107" evidence="3"/>
<dbReference type="SUPFAM" id="SSF50494">
    <property type="entry name" value="Trypsin-like serine proteases"/>
    <property type="match status" value="1"/>
</dbReference>
<organism evidence="3 4">
    <name type="scientific">Streptomyces rubrolavendulae</name>
    <dbReference type="NCBI Taxonomy" id="285473"/>
    <lineage>
        <taxon>Bacteria</taxon>
        <taxon>Bacillati</taxon>
        <taxon>Actinomycetota</taxon>
        <taxon>Actinomycetes</taxon>
        <taxon>Kitasatosporales</taxon>
        <taxon>Streptomycetaceae</taxon>
        <taxon>Streptomyces</taxon>
    </lineage>
</organism>
<dbReference type="InterPro" id="IPR009003">
    <property type="entry name" value="Peptidase_S1_PA"/>
</dbReference>
<keyword evidence="4" id="KW-1185">Reference proteome</keyword>
<dbReference type="PATRIC" id="fig|285473.5.peg.2657"/>
<keyword evidence="2" id="KW-1133">Transmembrane helix</keyword>
<dbReference type="KEGG" id="srn:A4G23_02536"/>
<name>A0A1D8G2M0_9ACTN</name>
<dbReference type="GO" id="GO:0042597">
    <property type="term" value="C:periplasmic space"/>
    <property type="evidence" value="ECO:0007669"/>
    <property type="project" value="TreeGrafter"/>
</dbReference>
<reference evidence="3 4" key="1">
    <citation type="submission" date="2016-09" db="EMBL/GenBank/DDBJ databases">
        <title>Streptomyces rubrolavendulae MJM4426 Genome sequencing and assembly.</title>
        <authorList>
            <person name="Kim J.-G."/>
        </authorList>
    </citation>
    <scope>NUCLEOTIDE SEQUENCE [LARGE SCALE GENOMIC DNA]</scope>
    <source>
        <strain evidence="3 4">MJM4426</strain>
    </source>
</reference>
<keyword evidence="2" id="KW-0812">Transmembrane</keyword>
<feature type="transmembrane region" description="Helical" evidence="2">
    <location>
        <begin position="36"/>
        <end position="58"/>
    </location>
</feature>
<dbReference type="GO" id="GO:0006515">
    <property type="term" value="P:protein quality control for misfolded or incompletely synthesized proteins"/>
    <property type="evidence" value="ECO:0007669"/>
    <property type="project" value="TreeGrafter"/>
</dbReference>
<keyword evidence="3" id="KW-0645">Protease</keyword>
<dbReference type="GeneID" id="33066161"/>
<dbReference type="InterPro" id="IPR043504">
    <property type="entry name" value="Peptidase_S1_PA_chymotrypsin"/>
</dbReference>
<protein>
    <submittedName>
        <fullName evidence="3">Periplasmic serine endoprotease DegP</fullName>
        <ecNumber evidence="3">3.4.21.107</ecNumber>
    </submittedName>
</protein>
<feature type="region of interest" description="Disordered" evidence="1">
    <location>
        <begin position="215"/>
        <end position="258"/>
    </location>
</feature>
<sequence>MTDHDRAHPTAGTARPASGAATAPERPRRRRRAGRPVGLVAAAALVAAAVGGGAGALAQRLADGPAAPAPSAATGATAARAAATGTVAEVARAVSPSIVEIRAATGSGESTGSGVILTADGEVVTNHHVVAGASEVRVRLADGTAYTADVAGTAPDKDLALLRLRGAEGLKAAALGDSGTLRVGDPVVAIGSPGGLTNTVTSGIVSALDREVTVAKDDGKDAGPDRPYGYGGEPHGGGESHGGGADASRQPSGTAGADRTTYKAIQTDASLNPGNSGGALINMRGEVVGVNSAMYAPSAATGRSAGAGAAAGSVGLGFAIPVNTVKADLPALRGA</sequence>
<dbReference type="Gene3D" id="2.40.10.10">
    <property type="entry name" value="Trypsin-like serine proteases"/>
    <property type="match status" value="2"/>
</dbReference>
<proteinExistence type="predicted"/>
<dbReference type="Pfam" id="PF13365">
    <property type="entry name" value="Trypsin_2"/>
    <property type="match status" value="1"/>
</dbReference>
<dbReference type="PANTHER" id="PTHR22939:SF129">
    <property type="entry name" value="SERINE PROTEASE HTRA2, MITOCHONDRIAL"/>
    <property type="match status" value="1"/>
</dbReference>
<dbReference type="PANTHER" id="PTHR22939">
    <property type="entry name" value="SERINE PROTEASE FAMILY S1C HTRA-RELATED"/>
    <property type="match status" value="1"/>
</dbReference>
<accession>A0A1D8G2M0</accession>
<dbReference type="RefSeq" id="WP_079140136.1">
    <property type="nucleotide sequence ID" value="NZ_CP017316.1"/>
</dbReference>
<keyword evidence="3" id="KW-0378">Hydrolase</keyword>
<dbReference type="InterPro" id="IPR001940">
    <property type="entry name" value="Peptidase_S1C"/>
</dbReference>
<feature type="compositionally biased region" description="Basic and acidic residues" evidence="1">
    <location>
        <begin position="215"/>
        <end position="224"/>
    </location>
</feature>
<dbReference type="EMBL" id="CP017316">
    <property type="protein sequence ID" value="AOT59693.1"/>
    <property type="molecule type" value="Genomic_DNA"/>
</dbReference>
<keyword evidence="2" id="KW-0472">Membrane</keyword>
<gene>
    <name evidence="3" type="primary">degP</name>
    <name evidence="3" type="ORF">A4G23_02536</name>
</gene>
<dbReference type="OrthoDB" id="9758917at2"/>
<dbReference type="AlphaFoldDB" id="A0A1D8G2M0"/>
<feature type="compositionally biased region" description="Gly residues" evidence="1">
    <location>
        <begin position="229"/>
        <end position="245"/>
    </location>
</feature>
<evidence type="ECO:0000313" key="3">
    <source>
        <dbReference type="EMBL" id="AOT59693.1"/>
    </source>
</evidence>
<evidence type="ECO:0000256" key="2">
    <source>
        <dbReference type="SAM" id="Phobius"/>
    </source>
</evidence>
<evidence type="ECO:0000256" key="1">
    <source>
        <dbReference type="SAM" id="MobiDB-lite"/>
    </source>
</evidence>
<dbReference type="Proteomes" id="UP000095349">
    <property type="component" value="Chromosome"/>
</dbReference>
<dbReference type="STRING" id="285473.A4G23_02536"/>
<dbReference type="PRINTS" id="PR00834">
    <property type="entry name" value="PROTEASES2C"/>
</dbReference>